<dbReference type="Proteomes" id="UP000217276">
    <property type="component" value="Chromosome"/>
</dbReference>
<dbReference type="PANTHER" id="PTHR40255:SF1">
    <property type="entry name" value="PROTOPORPHYRINOGEN IX OXIDASE"/>
    <property type="match status" value="1"/>
</dbReference>
<evidence type="ECO:0000256" key="8">
    <source>
        <dbReference type="ARBA" id="ARBA00022723"/>
    </source>
</evidence>
<evidence type="ECO:0000313" key="17">
    <source>
        <dbReference type="Proteomes" id="UP000217276"/>
    </source>
</evidence>
<keyword evidence="12 14" id="KW-0472">Membrane</keyword>
<keyword evidence="8 14" id="KW-0479">Metal-binding</keyword>
<dbReference type="KEGG" id="clk:CGC53_03725"/>
<evidence type="ECO:0000256" key="4">
    <source>
        <dbReference type="ARBA" id="ARBA00017504"/>
    </source>
</evidence>
<comment type="cofactor">
    <cofactor evidence="14 15">
        <name>heme b</name>
        <dbReference type="ChEBI" id="CHEBI:60344"/>
    </cofactor>
    <text evidence="14 15">Binds 1 heme b (iron(II)-protoporphyrin IX) group per subunit.</text>
</comment>
<comment type="subcellular location">
    <subcellularLocation>
        <location evidence="1 14">Cell membrane</location>
        <topology evidence="1 14">Multi-pass membrane protein</topology>
    </subcellularLocation>
</comment>
<comment type="catalytic activity">
    <reaction evidence="13 14 15">
        <text>protoporphyrinogen IX + 3 A = protoporphyrin IX + 3 AH2</text>
        <dbReference type="Rhea" id="RHEA:62000"/>
        <dbReference type="ChEBI" id="CHEBI:13193"/>
        <dbReference type="ChEBI" id="CHEBI:17499"/>
        <dbReference type="ChEBI" id="CHEBI:57306"/>
        <dbReference type="ChEBI" id="CHEBI:57307"/>
    </reaction>
</comment>
<comment type="pathway">
    <text evidence="2 14 15">Porphyrin-containing compound metabolism; protoporphyrin-IX biosynthesis; protoporphyrin-IX from protoporphyrinogen-IX: step 1/1.</text>
</comment>
<evidence type="ECO:0000256" key="10">
    <source>
        <dbReference type="ARBA" id="ARBA00023002"/>
    </source>
</evidence>
<evidence type="ECO:0000256" key="15">
    <source>
        <dbReference type="PIRNR" id="PIRNR004638"/>
    </source>
</evidence>
<keyword evidence="9 14" id="KW-1133">Transmembrane helix</keyword>
<feature type="binding site" description="axial binding residue" evidence="14">
    <location>
        <position position="11"/>
    </location>
    <ligand>
        <name>heme</name>
        <dbReference type="ChEBI" id="CHEBI:30413"/>
    </ligand>
    <ligandPart>
        <name>Fe</name>
        <dbReference type="ChEBI" id="CHEBI:18248"/>
    </ligandPart>
</feature>
<evidence type="ECO:0000313" key="16">
    <source>
        <dbReference type="EMBL" id="ATA81518.1"/>
    </source>
</evidence>
<organism evidence="16 17">
    <name type="scientific">Capnocytophaga leadbetteri</name>
    <dbReference type="NCBI Taxonomy" id="327575"/>
    <lineage>
        <taxon>Bacteria</taxon>
        <taxon>Pseudomonadati</taxon>
        <taxon>Bacteroidota</taxon>
        <taxon>Flavobacteriia</taxon>
        <taxon>Flavobacteriales</taxon>
        <taxon>Flavobacteriaceae</taxon>
        <taxon>Capnocytophaga</taxon>
    </lineage>
</organism>
<evidence type="ECO:0000256" key="2">
    <source>
        <dbReference type="ARBA" id="ARBA00005073"/>
    </source>
</evidence>
<dbReference type="EC" id="1.3.99.-" evidence="14 15"/>
<evidence type="ECO:0000256" key="13">
    <source>
        <dbReference type="ARBA" id="ARBA00048390"/>
    </source>
</evidence>
<evidence type="ECO:0000256" key="3">
    <source>
        <dbReference type="ARBA" id="ARBA00006501"/>
    </source>
</evidence>
<keyword evidence="17" id="KW-1185">Reference proteome</keyword>
<dbReference type="GO" id="GO:0046872">
    <property type="term" value="F:metal ion binding"/>
    <property type="evidence" value="ECO:0007669"/>
    <property type="project" value="UniProtKB-UniRule"/>
</dbReference>
<gene>
    <name evidence="16" type="ORF">CGC53_03725</name>
</gene>
<evidence type="ECO:0000256" key="11">
    <source>
        <dbReference type="ARBA" id="ARBA00023004"/>
    </source>
</evidence>
<evidence type="ECO:0000256" key="9">
    <source>
        <dbReference type="ARBA" id="ARBA00022989"/>
    </source>
</evidence>
<feature type="transmembrane region" description="Helical" evidence="14">
    <location>
        <begin position="84"/>
        <end position="105"/>
    </location>
</feature>
<dbReference type="GO" id="GO:0070818">
    <property type="term" value="F:protoporphyrinogen oxidase activity"/>
    <property type="evidence" value="ECO:0007669"/>
    <property type="project" value="UniProtKB-UniRule"/>
</dbReference>
<keyword evidence="10 14" id="KW-0560">Oxidoreductase</keyword>
<dbReference type="RefSeq" id="WP_095913418.1">
    <property type="nucleotide sequence ID" value="NZ_CAJZEI010000027.1"/>
</dbReference>
<keyword evidence="7 14" id="KW-0812">Transmembrane</keyword>
<evidence type="ECO:0000256" key="6">
    <source>
        <dbReference type="ARBA" id="ARBA00022617"/>
    </source>
</evidence>
<dbReference type="Pfam" id="PF03653">
    <property type="entry name" value="UPF0093"/>
    <property type="match status" value="1"/>
</dbReference>
<proteinExistence type="inferred from homology"/>
<dbReference type="InterPro" id="IPR005265">
    <property type="entry name" value="HemJ-like"/>
</dbReference>
<dbReference type="GO" id="GO:0006782">
    <property type="term" value="P:protoporphyrinogen IX biosynthetic process"/>
    <property type="evidence" value="ECO:0007669"/>
    <property type="project" value="UniProtKB-UniRule"/>
</dbReference>
<keyword evidence="5 14" id="KW-1003">Cell membrane</keyword>
<dbReference type="AlphaFoldDB" id="A0A250FBV5"/>
<evidence type="ECO:0000256" key="1">
    <source>
        <dbReference type="ARBA" id="ARBA00004651"/>
    </source>
</evidence>
<dbReference type="HAMAP" id="MF_02239">
    <property type="entry name" value="HemJ"/>
    <property type="match status" value="1"/>
</dbReference>
<reference evidence="17" key="1">
    <citation type="submission" date="2017-06" db="EMBL/GenBank/DDBJ databases">
        <title>Capnocytophaga spp. assemblies.</title>
        <authorList>
            <person name="Gulvik C.A."/>
        </authorList>
    </citation>
    <scope>NUCLEOTIDE SEQUENCE [LARGE SCALE GENOMIC DNA]</scope>
    <source>
        <strain evidence="17">H6253</strain>
    </source>
</reference>
<feature type="transmembrane region" description="Helical" evidence="14">
    <location>
        <begin position="57"/>
        <end position="78"/>
    </location>
</feature>
<dbReference type="PIRSF" id="PIRSF004638">
    <property type="entry name" value="UCP004638"/>
    <property type="match status" value="1"/>
</dbReference>
<comment type="subunit">
    <text evidence="14">Homodimer.</text>
</comment>
<feature type="transmembrane region" description="Helical" evidence="14">
    <location>
        <begin position="126"/>
        <end position="146"/>
    </location>
</feature>
<evidence type="ECO:0000256" key="14">
    <source>
        <dbReference type="HAMAP-Rule" id="MF_02239"/>
    </source>
</evidence>
<dbReference type="UniPathway" id="UPA00251">
    <property type="reaction ID" value="UER00324"/>
</dbReference>
<feature type="transmembrane region" description="Helical" evidence="14">
    <location>
        <begin position="12"/>
        <end position="30"/>
    </location>
</feature>
<accession>A0A250FBV5</accession>
<comment type="similarity">
    <text evidence="3 14 15">Belongs to the HemJ family.</text>
</comment>
<protein>
    <recommendedName>
        <fullName evidence="4 14">Protoporphyrinogen IX oxidase</fullName>
        <shortName evidence="14">PPO</shortName>
        <ecNumber evidence="14 15">1.3.99.-</ecNumber>
    </recommendedName>
</protein>
<evidence type="ECO:0000256" key="5">
    <source>
        <dbReference type="ARBA" id="ARBA00022475"/>
    </source>
</evidence>
<dbReference type="EMBL" id="CP022384">
    <property type="protein sequence ID" value="ATA81518.1"/>
    <property type="molecule type" value="Genomic_DNA"/>
</dbReference>
<dbReference type="PANTHER" id="PTHR40255">
    <property type="entry name" value="UPF0093 MEMBRANE PROTEIN SLR1790"/>
    <property type="match status" value="1"/>
</dbReference>
<keyword evidence="11 14" id="KW-0408">Iron</keyword>
<keyword evidence="6 14" id="KW-0349">Heme</keyword>
<evidence type="ECO:0000256" key="12">
    <source>
        <dbReference type="ARBA" id="ARBA00023136"/>
    </source>
</evidence>
<feature type="transmembrane region" description="Helical" evidence="14">
    <location>
        <begin position="152"/>
        <end position="172"/>
    </location>
</feature>
<feature type="binding site" description="axial binding residue" evidence="14">
    <location>
        <position position="93"/>
    </location>
    <ligand>
        <name>heme</name>
        <dbReference type="ChEBI" id="CHEBI:30413"/>
    </ligand>
    <ligandPart>
        <name>Fe</name>
        <dbReference type="ChEBI" id="CHEBI:18248"/>
    </ligandPart>
</feature>
<evidence type="ECO:0000256" key="7">
    <source>
        <dbReference type="ARBA" id="ARBA00022692"/>
    </source>
</evidence>
<dbReference type="GO" id="GO:0005886">
    <property type="term" value="C:plasma membrane"/>
    <property type="evidence" value="ECO:0007669"/>
    <property type="project" value="UniProtKB-SubCell"/>
</dbReference>
<name>A0A250FBV5_9FLAO</name>
<sequence>MDLFSITKAIHIIFVVSYFAGIFYMVRLFIYHTEALQKDEPERSILHRQFSFMEERLWNIITVPALIIMSVTGIYMFYLMDWAYFLFGWMHVKLLFIGILLWYHYYSWRIMKRLQAGQATLTSLQLRMLNEVATLILFVVVFAVVLKALFTTYWYFALLAFVAMGALIMLIVKLVNRK</sequence>
<comment type="function">
    <text evidence="14 15">Catalyzes the oxidation of protoporphyrinogen IX to protoporphyrin IX.</text>
</comment>